<keyword evidence="1" id="KW-0472">Membrane</keyword>
<organism evidence="4 5">
    <name type="scientific">Pseudoduganella armeniaca</name>
    <dbReference type="NCBI Taxonomy" id="2072590"/>
    <lineage>
        <taxon>Bacteria</taxon>
        <taxon>Pseudomonadati</taxon>
        <taxon>Pseudomonadota</taxon>
        <taxon>Betaproteobacteria</taxon>
        <taxon>Burkholderiales</taxon>
        <taxon>Oxalobacteraceae</taxon>
        <taxon>Telluria group</taxon>
        <taxon>Pseudoduganella</taxon>
    </lineage>
</organism>
<feature type="transmembrane region" description="Helical" evidence="1">
    <location>
        <begin position="385"/>
        <end position="402"/>
    </location>
</feature>
<dbReference type="InterPro" id="IPR046278">
    <property type="entry name" value="DUF6311"/>
</dbReference>
<gene>
    <name evidence="4" type="ORF">C9I28_24260</name>
</gene>
<feature type="transmembrane region" description="Helical" evidence="1">
    <location>
        <begin position="203"/>
        <end position="223"/>
    </location>
</feature>
<feature type="transmembrane region" description="Helical" evidence="1">
    <location>
        <begin position="344"/>
        <end position="365"/>
    </location>
</feature>
<dbReference type="Pfam" id="PF19830">
    <property type="entry name" value="DUF6311"/>
    <property type="match status" value="1"/>
</dbReference>
<feature type="transmembrane region" description="Helical" evidence="1">
    <location>
        <begin position="276"/>
        <end position="295"/>
    </location>
</feature>
<sequence>MNTSNLQAVWPGKLGRPTTAVWWSASGLLGMLCAGALGCAYACWLYSFGLLDGELPFWLREGADTTQYLAGFNAFLREPWHWPLLRIESLNAPEGTLATFVDAIPLFAMVWKLFEHGPDTPFRNPFGIYLGLCFILQGVGAWWICREANTRQWPVLLAMTLLLVSFPALTFRIAHTSLMAQWLLLFALAIYLRGTARGRIATWAWIALLPCAFYLNIYLFAMASALFAADAWRQIRRGPARPALIAAGGAAGLLLLTMCATMLPLPGGAGSREWGFGFYSMNILAPLTGGNLLMFEHPLGTEGQGEGFNYLGVFVLALAGWGIYTKRRIDPTFWRRHRPLLAMLVLLTLYALSNAIYIGPVKLLSTKVPPMLDAVTSTFRSSGRFFWPVGYAVVVFAVLTAARHLSASRAALVLAIVVALQFWDLQPHHERSRAAVAESTPPLIDAPRWQAFLGPDIKALNYYPPFRCGNAPPSTGLLPTMLFAVKHNYALSSGYIARAVKPCDHYDDEIARLPATTAVVFDKAAFPKQEEADRLMGAGARCADLGIGWVCRRDANHPMENKQ</sequence>
<evidence type="ECO:0000259" key="2">
    <source>
        <dbReference type="Pfam" id="PF19830"/>
    </source>
</evidence>
<feature type="transmembrane region" description="Helical" evidence="1">
    <location>
        <begin position="156"/>
        <end position="173"/>
    </location>
</feature>
<dbReference type="Pfam" id="PF25853">
    <property type="entry name" value="DUF6311_C"/>
    <property type="match status" value="1"/>
</dbReference>
<evidence type="ECO:0000313" key="5">
    <source>
        <dbReference type="Proteomes" id="UP000240505"/>
    </source>
</evidence>
<proteinExistence type="predicted"/>
<dbReference type="OrthoDB" id="1814621at2"/>
<dbReference type="AlphaFoldDB" id="A0A2R4CFI4"/>
<feature type="transmembrane region" description="Helical" evidence="1">
    <location>
        <begin position="307"/>
        <end position="324"/>
    </location>
</feature>
<feature type="transmembrane region" description="Helical" evidence="1">
    <location>
        <begin position="126"/>
        <end position="144"/>
    </location>
</feature>
<dbReference type="InterPro" id="IPR058671">
    <property type="entry name" value="DUF6311_C"/>
</dbReference>
<keyword evidence="1" id="KW-0812">Transmembrane</keyword>
<reference evidence="4 5" key="1">
    <citation type="submission" date="2018-03" db="EMBL/GenBank/DDBJ databases">
        <title>Massilia armeniaca sp. nov., isolated from desert soil.</title>
        <authorList>
            <person name="Huang H."/>
            <person name="Ren M."/>
        </authorList>
    </citation>
    <scope>NUCLEOTIDE SEQUENCE [LARGE SCALE GENOMIC DNA]</scope>
    <source>
        <strain evidence="4 5">ZMN-3</strain>
    </source>
</reference>
<dbReference type="Proteomes" id="UP000240505">
    <property type="component" value="Chromosome"/>
</dbReference>
<evidence type="ECO:0000256" key="1">
    <source>
        <dbReference type="SAM" id="Phobius"/>
    </source>
</evidence>
<keyword evidence="5" id="KW-1185">Reference proteome</keyword>
<feature type="domain" description="DUF6311" evidence="3">
    <location>
        <begin position="448"/>
        <end position="552"/>
    </location>
</feature>
<protein>
    <recommendedName>
        <fullName evidence="6">Glycosyltransferase RgtA/B/C/D-like domain-containing protein</fullName>
    </recommendedName>
</protein>
<dbReference type="RefSeq" id="WP_107143740.1">
    <property type="nucleotide sequence ID" value="NZ_CP028324.1"/>
</dbReference>
<keyword evidence="1" id="KW-1133">Transmembrane helix</keyword>
<evidence type="ECO:0000313" key="4">
    <source>
        <dbReference type="EMBL" id="AVR98404.1"/>
    </source>
</evidence>
<name>A0A2R4CFI4_9BURK</name>
<feature type="transmembrane region" description="Helical" evidence="1">
    <location>
        <begin position="243"/>
        <end position="264"/>
    </location>
</feature>
<accession>A0A2R4CFI4</accession>
<evidence type="ECO:0008006" key="6">
    <source>
        <dbReference type="Google" id="ProtNLM"/>
    </source>
</evidence>
<dbReference type="KEGG" id="masz:C9I28_24260"/>
<dbReference type="EMBL" id="CP028324">
    <property type="protein sequence ID" value="AVR98404.1"/>
    <property type="molecule type" value="Genomic_DNA"/>
</dbReference>
<feature type="transmembrane region" description="Helical" evidence="1">
    <location>
        <begin position="20"/>
        <end position="46"/>
    </location>
</feature>
<evidence type="ECO:0000259" key="3">
    <source>
        <dbReference type="Pfam" id="PF25853"/>
    </source>
</evidence>
<feature type="domain" description="DUF6311" evidence="2">
    <location>
        <begin position="36"/>
        <end position="426"/>
    </location>
</feature>